<dbReference type="EMBL" id="AP018930">
    <property type="protein sequence ID" value="BBG26527.1"/>
    <property type="molecule type" value="Genomic_DNA"/>
</dbReference>
<dbReference type="AlphaFoldDB" id="A0A510DU66"/>
<accession>A0A510DU66</accession>
<dbReference type="EMBL" id="AP018929">
    <property type="protein sequence ID" value="BBG23773.1"/>
    <property type="molecule type" value="Genomic_DNA"/>
</dbReference>
<accession>A0A510E229</accession>
<proteinExistence type="predicted"/>
<evidence type="ECO:0000313" key="2">
    <source>
        <dbReference type="EMBL" id="BBG26527.1"/>
    </source>
</evidence>
<sequence>MSDTIKIIRMYLAIDENRNIIAGSNSWEEVGEIMKKKGIRGANMTF</sequence>
<dbReference type="STRING" id="1294262.GCA_001316085_01007"/>
<gene>
    <name evidence="1" type="ORF">IC006_1067</name>
    <name evidence="2" type="ORF">IC007_1041</name>
</gene>
<evidence type="ECO:0000313" key="3">
    <source>
        <dbReference type="Proteomes" id="UP000322983"/>
    </source>
</evidence>
<reference evidence="1 3" key="2">
    <citation type="journal article" date="2020" name="Int. J. Syst. Evol. Microbiol.">
        <title>Sulfuracidifex tepidarius gen. nov., sp. nov. and transfer of Sulfolobus metallicus Huber and Stetter 1992 to the genus Sulfuracidifex as Sulfuracidifex metallicus comb. nov.</title>
        <authorList>
            <person name="Itoh T."/>
            <person name="Miura T."/>
            <person name="Sakai H.D."/>
            <person name="Kato S."/>
            <person name="Ohkuma M."/>
            <person name="Takashina T."/>
        </authorList>
    </citation>
    <scope>NUCLEOTIDE SEQUENCE [LARGE SCALE GENOMIC DNA]</scope>
    <source>
        <strain evidence="1 3">IC-006</strain>
        <strain evidence="2">IC-007</strain>
    </source>
</reference>
<reference evidence="4" key="1">
    <citation type="submission" date="2018-09" db="EMBL/GenBank/DDBJ databases">
        <title>Complete Genome Sequencing of Sulfolobus sp. JCM 16834.</title>
        <authorList>
            <person name="Kato S."/>
            <person name="Itoh T."/>
            <person name="Ohkuma M."/>
        </authorList>
    </citation>
    <scope>NUCLEOTIDE SEQUENCE [LARGE SCALE GENOMIC DNA]</scope>
    <source>
        <strain evidence="4">IC-007</strain>
    </source>
</reference>
<evidence type="ECO:0000313" key="1">
    <source>
        <dbReference type="EMBL" id="BBG23773.1"/>
    </source>
</evidence>
<evidence type="ECO:0000313" key="4">
    <source>
        <dbReference type="Proteomes" id="UP000325030"/>
    </source>
</evidence>
<protein>
    <submittedName>
        <fullName evidence="1">Uncharacterized protein</fullName>
    </submittedName>
</protein>
<dbReference type="Proteomes" id="UP000322983">
    <property type="component" value="Chromosome"/>
</dbReference>
<dbReference type="KEGG" id="step:IC006_1067"/>
<organism evidence="1 3">
    <name type="scientific">Sulfuracidifex tepidarius</name>
    <dbReference type="NCBI Taxonomy" id="1294262"/>
    <lineage>
        <taxon>Archaea</taxon>
        <taxon>Thermoproteota</taxon>
        <taxon>Thermoprotei</taxon>
        <taxon>Sulfolobales</taxon>
        <taxon>Sulfolobaceae</taxon>
        <taxon>Sulfuracidifex</taxon>
    </lineage>
</organism>
<name>A0A510DU66_9CREN</name>
<keyword evidence="3" id="KW-1185">Reference proteome</keyword>
<dbReference type="Proteomes" id="UP000325030">
    <property type="component" value="Chromosome"/>
</dbReference>